<feature type="transmembrane region" description="Helical" evidence="1">
    <location>
        <begin position="94"/>
        <end position="115"/>
    </location>
</feature>
<dbReference type="KEGG" id="mae:Maeo_0406"/>
<organism evidence="2 3">
    <name type="scientific">Methanococcus aeolicus (strain ATCC BAA-1280 / DSM 17508 / OCM 812 / Nankai-3)</name>
    <dbReference type="NCBI Taxonomy" id="419665"/>
    <lineage>
        <taxon>Archaea</taxon>
        <taxon>Methanobacteriati</taxon>
        <taxon>Methanobacteriota</taxon>
        <taxon>Methanomada group</taxon>
        <taxon>Methanococci</taxon>
        <taxon>Methanococcales</taxon>
        <taxon>Methanococcaceae</taxon>
        <taxon>Methanococcus</taxon>
    </lineage>
</organism>
<reference evidence="2" key="1">
    <citation type="submission" date="2007-06" db="EMBL/GenBank/DDBJ databases">
        <title>Complete sequence of Methanococcus aeolicus Nankai-3.</title>
        <authorList>
            <consortium name="US DOE Joint Genome Institute"/>
            <person name="Copeland A."/>
            <person name="Lucas S."/>
            <person name="Lapidus A."/>
            <person name="Barry K."/>
            <person name="Glavina del Rio T."/>
            <person name="Dalin E."/>
            <person name="Tice H."/>
            <person name="Pitluck S."/>
            <person name="Chain P."/>
            <person name="Malfatti S."/>
            <person name="Shin M."/>
            <person name="Vergez L."/>
            <person name="Schmutz J."/>
            <person name="Larimer F."/>
            <person name="Land M."/>
            <person name="Hauser L."/>
            <person name="Kyrpides N."/>
            <person name="Lykidis A."/>
            <person name="Sieprawska-Lupa M."/>
            <person name="Whitman W.B."/>
            <person name="Richardson P."/>
        </authorList>
    </citation>
    <scope>NUCLEOTIDE SEQUENCE [LARGE SCALE GENOMIC DNA]</scope>
    <source>
        <strain evidence="2">Nankai-3</strain>
    </source>
</reference>
<keyword evidence="1" id="KW-0472">Membrane</keyword>
<keyword evidence="1" id="KW-0812">Transmembrane</keyword>
<dbReference type="RefSeq" id="WP_011973124.1">
    <property type="nucleotide sequence ID" value="NC_009635.1"/>
</dbReference>
<dbReference type="eggNOG" id="arCOG11170">
    <property type="taxonomic scope" value="Archaea"/>
</dbReference>
<feature type="transmembrane region" description="Helical" evidence="1">
    <location>
        <begin position="213"/>
        <end position="233"/>
    </location>
</feature>
<keyword evidence="3" id="KW-1185">Reference proteome</keyword>
<proteinExistence type="predicted"/>
<dbReference type="GeneID" id="5327022"/>
<feature type="transmembrane region" description="Helical" evidence="1">
    <location>
        <begin position="150"/>
        <end position="176"/>
    </location>
</feature>
<feature type="transmembrane region" description="Helical" evidence="1">
    <location>
        <begin position="70"/>
        <end position="88"/>
    </location>
</feature>
<evidence type="ECO:0000256" key="1">
    <source>
        <dbReference type="SAM" id="Phobius"/>
    </source>
</evidence>
<evidence type="ECO:0000313" key="2">
    <source>
        <dbReference type="EMBL" id="ABR55992.1"/>
    </source>
</evidence>
<dbReference type="EMBL" id="CP000743">
    <property type="protein sequence ID" value="ABR55992.1"/>
    <property type="molecule type" value="Genomic_DNA"/>
</dbReference>
<dbReference type="STRING" id="419665.Maeo_0406"/>
<feature type="transmembrane region" description="Helical" evidence="1">
    <location>
        <begin position="31"/>
        <end position="58"/>
    </location>
</feature>
<dbReference type="Proteomes" id="UP000001106">
    <property type="component" value="Chromosome"/>
</dbReference>
<sequence>MNTPKSLCNYNSGIRQNPNPKSFVDNLKFEIAPLISAIIGALLVNYYEGYFIAFVYIIIYILSYLKQYKFSLILFVLYLLSIGFFIKINEFYDFWNIISFIVIVIPNIIFLDKLLNPKYNSLKLVISNNIPKQADRLFSKNNSKNINLDGLFGVLYILSYINIYFFIFLALCHLAIIIYNKAYSKSVFLILISILPLIYAIMTLYKEILQYSYLLQILVLIGFSMLYIFGIWVTQKTINTLE</sequence>
<dbReference type="HOGENOM" id="CLU_1145215_0_0_2"/>
<protein>
    <submittedName>
        <fullName evidence="2">Uncharacterized protein</fullName>
    </submittedName>
</protein>
<accession>A6UU20</accession>
<keyword evidence="1" id="KW-1133">Transmembrane helix</keyword>
<name>A6UU20_META3</name>
<dbReference type="AlphaFoldDB" id="A6UU20"/>
<evidence type="ECO:0000313" key="3">
    <source>
        <dbReference type="Proteomes" id="UP000001106"/>
    </source>
</evidence>
<gene>
    <name evidence="2" type="ordered locus">Maeo_0406</name>
</gene>
<feature type="transmembrane region" description="Helical" evidence="1">
    <location>
        <begin position="182"/>
        <end position="201"/>
    </location>
</feature>